<feature type="transmembrane region" description="Helical" evidence="5">
    <location>
        <begin position="79"/>
        <end position="102"/>
    </location>
</feature>
<dbReference type="GO" id="GO:0007166">
    <property type="term" value="P:cell surface receptor signaling pathway"/>
    <property type="evidence" value="ECO:0007669"/>
    <property type="project" value="InterPro"/>
</dbReference>
<dbReference type="PROSITE" id="PS50261">
    <property type="entry name" value="G_PROTEIN_RECEP_F2_4"/>
    <property type="match status" value="1"/>
</dbReference>
<evidence type="ECO:0000256" key="3">
    <source>
        <dbReference type="ARBA" id="ARBA00022989"/>
    </source>
</evidence>
<accession>A0A8S1LNK7</accession>
<evidence type="ECO:0000313" key="8">
    <source>
        <dbReference type="EMBL" id="CAD8066126.1"/>
    </source>
</evidence>
<dbReference type="AlphaFoldDB" id="A0A8S1LNK7"/>
<dbReference type="PROSITE" id="PS50262">
    <property type="entry name" value="G_PROTEIN_RECEP_F1_2"/>
    <property type="match status" value="1"/>
</dbReference>
<proteinExistence type="predicted"/>
<dbReference type="GO" id="GO:0004930">
    <property type="term" value="F:G protein-coupled receptor activity"/>
    <property type="evidence" value="ECO:0007669"/>
    <property type="project" value="TreeGrafter"/>
</dbReference>
<feature type="domain" description="G-protein coupled receptors family 2 profile 2" evidence="6">
    <location>
        <begin position="6"/>
        <end position="278"/>
    </location>
</feature>
<feature type="transmembrane region" description="Helical" evidence="5">
    <location>
        <begin position="114"/>
        <end position="132"/>
    </location>
</feature>
<dbReference type="OMA" id="YVCGISN"/>
<dbReference type="SUPFAM" id="SSF81321">
    <property type="entry name" value="Family A G protein-coupled receptor-like"/>
    <property type="match status" value="1"/>
</dbReference>
<dbReference type="EMBL" id="CAJJDM010000037">
    <property type="protein sequence ID" value="CAD8066126.1"/>
    <property type="molecule type" value="Genomic_DNA"/>
</dbReference>
<sequence length="336" mass="38716">MNDQTIKILQITACSLSLIGSLFIIVVYFKMGMRKNFALKLIMCLTISDIIFSLSNLMYIDPGCTPNYQILCTTQGFLIQYSSIACFLFCFLLCLCIFWTVIKNRVNLSEYQRHFQLIGFCVPILFALIPVITNSYNTQKYVCGISNDDVDSYCNEQGTPSKLVRIESISLFYVPLWLLNIVGISFIIRVSIFMTKLRTQSELINRSRSSDQQELQLYTQQEYELKLSQRITQNMLLYPIIMLICYSGMTVYAIAKLCDQDIQVLRGIRFIMADCLGLCNSIAYGYNAIIILRLQKMMSQQQTLPMMQFRQGSNDSDVNRKQFESFLSIATNYNDQ</sequence>
<evidence type="ECO:0000256" key="2">
    <source>
        <dbReference type="ARBA" id="ARBA00022692"/>
    </source>
</evidence>
<evidence type="ECO:0000256" key="1">
    <source>
        <dbReference type="ARBA" id="ARBA00004141"/>
    </source>
</evidence>
<keyword evidence="3 5" id="KW-1133">Transmembrane helix</keyword>
<evidence type="ECO:0000259" key="6">
    <source>
        <dbReference type="PROSITE" id="PS50261"/>
    </source>
</evidence>
<evidence type="ECO:0000313" key="9">
    <source>
        <dbReference type="Proteomes" id="UP000688137"/>
    </source>
</evidence>
<feature type="transmembrane region" description="Helical" evidence="5">
    <location>
        <begin position="236"/>
        <end position="255"/>
    </location>
</feature>
<dbReference type="InterPro" id="IPR017981">
    <property type="entry name" value="GPCR_2-like_7TM"/>
</dbReference>
<dbReference type="GO" id="GO:0005886">
    <property type="term" value="C:plasma membrane"/>
    <property type="evidence" value="ECO:0007669"/>
    <property type="project" value="TreeGrafter"/>
</dbReference>
<dbReference type="Proteomes" id="UP000688137">
    <property type="component" value="Unassembled WGS sequence"/>
</dbReference>
<dbReference type="PANTHER" id="PTHR23112">
    <property type="entry name" value="G PROTEIN-COUPLED RECEPTOR 157-RELATED"/>
    <property type="match status" value="1"/>
</dbReference>
<comment type="caution">
    <text evidence="8">The sequence shown here is derived from an EMBL/GenBank/DDBJ whole genome shotgun (WGS) entry which is preliminary data.</text>
</comment>
<keyword evidence="2 5" id="KW-0812">Transmembrane</keyword>
<keyword evidence="9" id="KW-1185">Reference proteome</keyword>
<evidence type="ECO:0008006" key="10">
    <source>
        <dbReference type="Google" id="ProtNLM"/>
    </source>
</evidence>
<keyword evidence="4 5" id="KW-0472">Membrane</keyword>
<comment type="subcellular location">
    <subcellularLocation>
        <location evidence="1">Membrane</location>
        <topology evidence="1">Multi-pass membrane protein</topology>
    </subcellularLocation>
</comment>
<reference evidence="8" key="1">
    <citation type="submission" date="2021-01" db="EMBL/GenBank/DDBJ databases">
        <authorList>
            <consortium name="Genoscope - CEA"/>
            <person name="William W."/>
        </authorList>
    </citation>
    <scope>NUCLEOTIDE SEQUENCE</scope>
</reference>
<evidence type="ECO:0000259" key="7">
    <source>
        <dbReference type="PROSITE" id="PS50262"/>
    </source>
</evidence>
<name>A0A8S1LNK7_PARPR</name>
<feature type="transmembrane region" description="Helical" evidence="5">
    <location>
        <begin position="6"/>
        <end position="29"/>
    </location>
</feature>
<feature type="transmembrane region" description="Helical" evidence="5">
    <location>
        <begin position="171"/>
        <end position="192"/>
    </location>
</feature>
<feature type="domain" description="G-protein coupled receptors family 1 profile" evidence="7">
    <location>
        <begin position="20"/>
        <end position="284"/>
    </location>
</feature>
<feature type="transmembrane region" description="Helical" evidence="5">
    <location>
        <begin position="267"/>
        <end position="292"/>
    </location>
</feature>
<gene>
    <name evidence="8" type="ORF">PPRIM_AZ9-3.1.T0380282</name>
</gene>
<evidence type="ECO:0000256" key="5">
    <source>
        <dbReference type="SAM" id="Phobius"/>
    </source>
</evidence>
<evidence type="ECO:0000256" key="4">
    <source>
        <dbReference type="ARBA" id="ARBA00023136"/>
    </source>
</evidence>
<dbReference type="PANTHER" id="PTHR23112:SF0">
    <property type="entry name" value="TRANSMEMBRANE PROTEIN 116"/>
    <property type="match status" value="1"/>
</dbReference>
<feature type="transmembrane region" description="Helical" evidence="5">
    <location>
        <begin position="41"/>
        <end position="59"/>
    </location>
</feature>
<protein>
    <recommendedName>
        <fullName evidence="10">G-protein coupled receptors family 1 profile domain-containing protein</fullName>
    </recommendedName>
</protein>
<dbReference type="Pfam" id="PF05462">
    <property type="entry name" value="Dicty_CAR"/>
    <property type="match status" value="1"/>
</dbReference>
<dbReference type="InterPro" id="IPR017452">
    <property type="entry name" value="GPCR_Rhodpsn_7TM"/>
</dbReference>
<dbReference type="GO" id="GO:0007189">
    <property type="term" value="P:adenylate cyclase-activating G protein-coupled receptor signaling pathway"/>
    <property type="evidence" value="ECO:0007669"/>
    <property type="project" value="TreeGrafter"/>
</dbReference>
<organism evidence="8 9">
    <name type="scientific">Paramecium primaurelia</name>
    <dbReference type="NCBI Taxonomy" id="5886"/>
    <lineage>
        <taxon>Eukaryota</taxon>
        <taxon>Sar</taxon>
        <taxon>Alveolata</taxon>
        <taxon>Ciliophora</taxon>
        <taxon>Intramacronucleata</taxon>
        <taxon>Oligohymenophorea</taxon>
        <taxon>Peniculida</taxon>
        <taxon>Parameciidae</taxon>
        <taxon>Paramecium</taxon>
    </lineage>
</organism>